<reference evidence="1 2" key="1">
    <citation type="journal article" date="2013" name="BMC Genomics">
        <title>Comparative genomics of parasitic silkworm microsporidia reveal an association between genome expansion and host adaptation.</title>
        <authorList>
            <person name="Pan G."/>
            <person name="Xu J."/>
            <person name="Li T."/>
            <person name="Xia Q."/>
            <person name="Liu S.L."/>
            <person name="Zhang G."/>
            <person name="Li S."/>
            <person name="Li C."/>
            <person name="Liu H."/>
            <person name="Yang L."/>
            <person name="Liu T."/>
            <person name="Zhang X."/>
            <person name="Wu Z."/>
            <person name="Fan W."/>
            <person name="Dang X."/>
            <person name="Xiang H."/>
            <person name="Tao M."/>
            <person name="Li Y."/>
            <person name="Hu J."/>
            <person name="Li Z."/>
            <person name="Lin L."/>
            <person name="Luo J."/>
            <person name="Geng L."/>
            <person name="Wang L."/>
            <person name="Long M."/>
            <person name="Wan Y."/>
            <person name="He N."/>
            <person name="Zhang Z."/>
            <person name="Lu C."/>
            <person name="Keeling P.J."/>
            <person name="Wang J."/>
            <person name="Xiang Z."/>
            <person name="Zhou Z."/>
        </authorList>
    </citation>
    <scope>NUCLEOTIDE SEQUENCE [LARGE SCALE GENOMIC DNA]</scope>
    <source>
        <strain evidence="2">CQ1 / CVCC 102059</strain>
    </source>
</reference>
<keyword evidence="2" id="KW-1185">Reference proteome</keyword>
<sequence length="161" mass="19232">MKLNSLLKSGHFNSPEVDEKGYGTFFTQNFKHKSSLSYLEQAKLCKREADILNKQNSKKAIILYIQSVFYYIKGYSKNNLIQWKGLYNYVKELERMTNNQEILNFIKNIKFNIKFHNLSLENQNDLLHKEIVSLYANYNSLKKIKKLEELEEDFIKLKEKY</sequence>
<gene>
    <name evidence="1" type="ORF">NBO_942g0001</name>
</gene>
<accession>R0KND4</accession>
<dbReference type="EMBL" id="KB909849">
    <property type="protein sequence ID" value="EOB11667.1"/>
    <property type="molecule type" value="Genomic_DNA"/>
</dbReference>
<dbReference type="AlphaFoldDB" id="R0KND4"/>
<dbReference type="HOGENOM" id="CLU_1408745_0_0_1"/>
<organism evidence="1 2">
    <name type="scientific">Nosema bombycis (strain CQ1 / CVCC 102059)</name>
    <name type="common">Microsporidian parasite</name>
    <name type="synonym">Pebrine of silkworm</name>
    <dbReference type="NCBI Taxonomy" id="578461"/>
    <lineage>
        <taxon>Eukaryota</taxon>
        <taxon>Fungi</taxon>
        <taxon>Fungi incertae sedis</taxon>
        <taxon>Microsporidia</taxon>
        <taxon>Nosematidae</taxon>
        <taxon>Nosema</taxon>
    </lineage>
</organism>
<name>R0KND4_NOSB1</name>
<dbReference type="Proteomes" id="UP000016927">
    <property type="component" value="Unassembled WGS sequence"/>
</dbReference>
<protein>
    <submittedName>
        <fullName evidence="1">Uncharacterized protein</fullName>
    </submittedName>
</protein>
<dbReference type="VEuPathDB" id="MicrosporidiaDB:NBO_942g0001"/>
<proteinExistence type="predicted"/>
<evidence type="ECO:0000313" key="2">
    <source>
        <dbReference type="Proteomes" id="UP000016927"/>
    </source>
</evidence>
<dbReference type="OMA" id="MEESARC"/>
<evidence type="ECO:0000313" key="1">
    <source>
        <dbReference type="EMBL" id="EOB11667.1"/>
    </source>
</evidence>